<organism evidence="9 10">
    <name type="scientific">Prunus yedoensis var. nudiflora</name>
    <dbReference type="NCBI Taxonomy" id="2094558"/>
    <lineage>
        <taxon>Eukaryota</taxon>
        <taxon>Viridiplantae</taxon>
        <taxon>Streptophyta</taxon>
        <taxon>Embryophyta</taxon>
        <taxon>Tracheophyta</taxon>
        <taxon>Spermatophyta</taxon>
        <taxon>Magnoliopsida</taxon>
        <taxon>eudicotyledons</taxon>
        <taxon>Gunneridae</taxon>
        <taxon>Pentapetalae</taxon>
        <taxon>rosids</taxon>
        <taxon>fabids</taxon>
        <taxon>Rosales</taxon>
        <taxon>Rosaceae</taxon>
        <taxon>Amygdaloideae</taxon>
        <taxon>Amygdaleae</taxon>
        <taxon>Prunus</taxon>
    </lineage>
</organism>
<dbReference type="SUPFAM" id="SSF52047">
    <property type="entry name" value="RNI-like"/>
    <property type="match status" value="1"/>
</dbReference>
<dbReference type="PROSITE" id="PS51450">
    <property type="entry name" value="LRR"/>
    <property type="match status" value="1"/>
</dbReference>
<dbReference type="STRING" id="2094558.A0A314ZU47"/>
<dbReference type="FunFam" id="3.80.10.10:FF:000129">
    <property type="entry name" value="Leucine-rich repeat receptor-like kinase"/>
    <property type="match status" value="1"/>
</dbReference>
<keyword evidence="7" id="KW-0472">Membrane</keyword>
<dbReference type="InterPro" id="IPR053038">
    <property type="entry name" value="RLP_Defense"/>
</dbReference>
<dbReference type="InterPro" id="IPR001611">
    <property type="entry name" value="Leu-rich_rpt"/>
</dbReference>
<dbReference type="PANTHER" id="PTHR48064:SF6">
    <property type="entry name" value="RECEPTOR-LIKE PROTEIN KINASE 2"/>
    <property type="match status" value="1"/>
</dbReference>
<evidence type="ECO:0000256" key="7">
    <source>
        <dbReference type="ARBA" id="ARBA00023136"/>
    </source>
</evidence>
<dbReference type="PANTHER" id="PTHR48064">
    <property type="entry name" value="OS01G0750400 PROTEIN"/>
    <property type="match status" value="1"/>
</dbReference>
<keyword evidence="10" id="KW-1185">Reference proteome</keyword>
<dbReference type="InterPro" id="IPR013210">
    <property type="entry name" value="LRR_N_plant-typ"/>
</dbReference>
<dbReference type="PRINTS" id="PR00019">
    <property type="entry name" value="LEURICHRPT"/>
</dbReference>
<feature type="domain" description="Leucine-rich repeat-containing N-terminal plant-type" evidence="8">
    <location>
        <begin position="28"/>
        <end position="71"/>
    </location>
</feature>
<comment type="subcellular location">
    <subcellularLocation>
        <location evidence="1">Membrane</location>
        <topology evidence="1">Single-pass membrane protein</topology>
    </subcellularLocation>
</comment>
<protein>
    <recommendedName>
        <fullName evidence="8">Leucine-rich repeat-containing N-terminal plant-type domain-containing protein</fullName>
    </recommendedName>
</protein>
<evidence type="ECO:0000313" key="10">
    <source>
        <dbReference type="Proteomes" id="UP000250321"/>
    </source>
</evidence>
<dbReference type="InterPro" id="IPR032675">
    <property type="entry name" value="LRR_dom_sf"/>
</dbReference>
<keyword evidence="2" id="KW-0433">Leucine-rich repeat</keyword>
<evidence type="ECO:0000256" key="2">
    <source>
        <dbReference type="ARBA" id="ARBA00022614"/>
    </source>
</evidence>
<dbReference type="Proteomes" id="UP000250321">
    <property type="component" value="Unassembled WGS sequence"/>
</dbReference>
<keyword evidence="4" id="KW-0732">Signal</keyword>
<dbReference type="FunFam" id="3.80.10.10:FF:000095">
    <property type="entry name" value="LRR receptor-like serine/threonine-protein kinase GSO1"/>
    <property type="match status" value="1"/>
</dbReference>
<dbReference type="Pfam" id="PF00560">
    <property type="entry name" value="LRR_1"/>
    <property type="match status" value="4"/>
</dbReference>
<name>A0A314ZU47_PRUYE</name>
<dbReference type="Pfam" id="PF13855">
    <property type="entry name" value="LRR_8"/>
    <property type="match status" value="2"/>
</dbReference>
<keyword evidence="5" id="KW-0677">Repeat</keyword>
<evidence type="ECO:0000256" key="5">
    <source>
        <dbReference type="ARBA" id="ARBA00022737"/>
    </source>
</evidence>
<dbReference type="Gene3D" id="3.80.10.10">
    <property type="entry name" value="Ribonuclease Inhibitor"/>
    <property type="match status" value="3"/>
</dbReference>
<gene>
    <name evidence="9" type="ORF">Pyn_22280</name>
</gene>
<dbReference type="OrthoDB" id="676979at2759"/>
<dbReference type="Pfam" id="PF08263">
    <property type="entry name" value="LRRNT_2"/>
    <property type="match status" value="1"/>
</dbReference>
<dbReference type="EMBL" id="PJQY01000035">
    <property type="protein sequence ID" value="PQQ20481.1"/>
    <property type="molecule type" value="Genomic_DNA"/>
</dbReference>
<keyword evidence="6" id="KW-1133">Transmembrane helix</keyword>
<evidence type="ECO:0000256" key="4">
    <source>
        <dbReference type="ARBA" id="ARBA00022729"/>
    </source>
</evidence>
<proteinExistence type="predicted"/>
<dbReference type="GO" id="GO:0016020">
    <property type="term" value="C:membrane"/>
    <property type="evidence" value="ECO:0007669"/>
    <property type="project" value="UniProtKB-SubCell"/>
</dbReference>
<evidence type="ECO:0000259" key="8">
    <source>
        <dbReference type="Pfam" id="PF08263"/>
    </source>
</evidence>
<comment type="caution">
    <text evidence="9">The sequence shown here is derived from an EMBL/GenBank/DDBJ whole genome shotgun (WGS) entry which is preliminary data.</text>
</comment>
<evidence type="ECO:0000256" key="3">
    <source>
        <dbReference type="ARBA" id="ARBA00022692"/>
    </source>
</evidence>
<accession>A0A314ZU47</accession>
<evidence type="ECO:0000256" key="1">
    <source>
        <dbReference type="ARBA" id="ARBA00004167"/>
    </source>
</evidence>
<evidence type="ECO:0000313" key="9">
    <source>
        <dbReference type="EMBL" id="PQQ20481.1"/>
    </source>
</evidence>
<reference evidence="9 10" key="1">
    <citation type="submission" date="2018-02" db="EMBL/GenBank/DDBJ databases">
        <title>Draft genome of wild Prunus yedoensis var. nudiflora.</title>
        <authorList>
            <person name="Baek S."/>
            <person name="Kim J.-H."/>
            <person name="Choi K."/>
            <person name="Kim G.-B."/>
            <person name="Cho A."/>
            <person name="Jang H."/>
            <person name="Shin C.-H."/>
            <person name="Yu H.-J."/>
            <person name="Mun J.-H."/>
        </authorList>
    </citation>
    <scope>NUCLEOTIDE SEQUENCE [LARGE SCALE GENOMIC DNA]</scope>
    <source>
        <strain evidence="10">cv. Jeju island</strain>
        <tissue evidence="9">Leaf</tissue>
    </source>
</reference>
<dbReference type="AlphaFoldDB" id="A0A314ZU47"/>
<evidence type="ECO:0000256" key="6">
    <source>
        <dbReference type="ARBA" id="ARBA00022989"/>
    </source>
</evidence>
<sequence length="408" mass="44900">MAHIVFHILSPPCLDHAEASVVAGDSLDTDREVLLRLKAFLQQHNPVNQGQYSQWNQHSNNPCEWHGVTCNNGTRVSVVELSDNKITGEIFPNFSALTALSHLDLSKNTLSGALPEDLSKCHSLKYLNLSHNIIDSELNLNGLNQLEVLDLAVNRFNGDLQMSFPGICNNLVVANISENNLTGRIDHSFDDCLKLQYLDLSANYFSGEIWNGFTKLREFSVAENYLGGTILPSIFTNNCSLVVLDLSENGISGGVPAEISKCQRLVILNLWGNNFTGSIPSEIGRISSLQALFLGNNSFHRVIPEALLDLNNLTFLDLSRNNFGGDIQDIFGRFRQVRLSHNNFTGPLPVEIAQMPKLKFLILAYNQFNGTIPPEYGNILSLQALDLSFNTLTGAIPSTLGNLALCCG</sequence>
<keyword evidence="3" id="KW-0812">Transmembrane</keyword>